<protein>
    <submittedName>
        <fullName evidence="1">Uncharacterized protein</fullName>
    </submittedName>
</protein>
<name>A0A830GDD8_9EURY</name>
<gene>
    <name evidence="1" type="ORF">GCM10009021_22230</name>
</gene>
<dbReference type="AlphaFoldDB" id="A0A830GDD8"/>
<dbReference type="Proteomes" id="UP000608850">
    <property type="component" value="Unassembled WGS sequence"/>
</dbReference>
<proteinExistence type="predicted"/>
<dbReference type="EMBL" id="BMOQ01000006">
    <property type="protein sequence ID" value="GGN20658.1"/>
    <property type="molecule type" value="Genomic_DNA"/>
</dbReference>
<evidence type="ECO:0000313" key="1">
    <source>
        <dbReference type="EMBL" id="GGN20658.1"/>
    </source>
</evidence>
<comment type="caution">
    <text evidence="1">The sequence shown here is derived from an EMBL/GenBank/DDBJ whole genome shotgun (WGS) entry which is preliminary data.</text>
</comment>
<organism evidence="1 2">
    <name type="scientific">Halarchaeum nitratireducens</name>
    <dbReference type="NCBI Taxonomy" id="489913"/>
    <lineage>
        <taxon>Archaea</taxon>
        <taxon>Methanobacteriati</taxon>
        <taxon>Methanobacteriota</taxon>
        <taxon>Stenosarchaea group</taxon>
        <taxon>Halobacteria</taxon>
        <taxon>Halobacteriales</taxon>
        <taxon>Halobacteriaceae</taxon>
    </lineage>
</organism>
<accession>A0A830GDD8</accession>
<sequence length="61" mass="7173">MGDEEEEYLVEVLFDEGLAELEGLVVEQHRLDPREEHFRALFRRESNVQLGVRERGLYLGV</sequence>
<reference evidence="1 2" key="1">
    <citation type="journal article" date="2019" name="Int. J. Syst. Evol. Microbiol.">
        <title>The Global Catalogue of Microorganisms (GCM) 10K type strain sequencing project: providing services to taxonomists for standard genome sequencing and annotation.</title>
        <authorList>
            <consortium name="The Broad Institute Genomics Platform"/>
            <consortium name="The Broad Institute Genome Sequencing Center for Infectious Disease"/>
            <person name="Wu L."/>
            <person name="Ma J."/>
        </authorList>
    </citation>
    <scope>NUCLEOTIDE SEQUENCE [LARGE SCALE GENOMIC DNA]</scope>
    <source>
        <strain evidence="1 2">JCM 16331</strain>
    </source>
</reference>
<evidence type="ECO:0000313" key="2">
    <source>
        <dbReference type="Proteomes" id="UP000608850"/>
    </source>
</evidence>
<keyword evidence="2" id="KW-1185">Reference proteome</keyword>